<dbReference type="AlphaFoldDB" id="A0A6J2TFE5"/>
<dbReference type="Pfam" id="PF00089">
    <property type="entry name" value="Trypsin"/>
    <property type="match status" value="1"/>
</dbReference>
<accession>A0A6J2TFE5</accession>
<protein>
    <submittedName>
        <fullName evidence="5">Chymotrypsin-2</fullName>
    </submittedName>
</protein>
<dbReference type="InterPro" id="IPR001254">
    <property type="entry name" value="Trypsin_dom"/>
</dbReference>
<dbReference type="InterPro" id="IPR043504">
    <property type="entry name" value="Peptidase_S1_PA_chymotrypsin"/>
</dbReference>
<keyword evidence="1" id="KW-1015">Disulfide bond</keyword>
<dbReference type="OrthoDB" id="10059102at2759"/>
<dbReference type="InterPro" id="IPR009003">
    <property type="entry name" value="Peptidase_S1_PA"/>
</dbReference>
<dbReference type="PROSITE" id="PS50240">
    <property type="entry name" value="TRYPSIN_DOM"/>
    <property type="match status" value="1"/>
</dbReference>
<name>A0A6J2TFE5_DROLE</name>
<dbReference type="PROSITE" id="PS00135">
    <property type="entry name" value="TRYPSIN_SER"/>
    <property type="match status" value="1"/>
</dbReference>
<dbReference type="PRINTS" id="PR00722">
    <property type="entry name" value="CHYMOTRYPSIN"/>
</dbReference>
<sequence>MESVLDNRSKRIGHNRKTENITRYPFVVSLQKQGKEYYKHICGGAIIDEQFVLTSAHCILNPQQLSTTSLSIVAGTNQIYNRSSATRFHIKEIRTHKFFKPLKGNDIALLKVEPTIPIDNKRFSKIDFRNSSRKVAGLESLMLGWGRNIVNVIKDMEVVPFQTIEDEECELKHRFKYLTKSEICALSRKRGACDGDSGGPLVDVESNGFYGLVSYGRRACEAGKPYAFTRISYYVKWIDETMNSMRSLPPKPNLHAPPKY</sequence>
<dbReference type="GeneID" id="115624241"/>
<dbReference type="FunFam" id="2.40.10.10:FF:000068">
    <property type="entry name" value="transmembrane protease serine 2"/>
    <property type="match status" value="1"/>
</dbReference>
<dbReference type="SMART" id="SM00020">
    <property type="entry name" value="Tryp_SPc"/>
    <property type="match status" value="1"/>
</dbReference>
<dbReference type="PANTHER" id="PTHR24256">
    <property type="entry name" value="TRYPTASE-RELATED"/>
    <property type="match status" value="1"/>
</dbReference>
<gene>
    <name evidence="5" type="primary">LOC115624241</name>
</gene>
<dbReference type="RefSeq" id="XP_030374719.1">
    <property type="nucleotide sequence ID" value="XM_030518859.1"/>
</dbReference>
<dbReference type="Gene3D" id="2.40.10.10">
    <property type="entry name" value="Trypsin-like serine proteases"/>
    <property type="match status" value="1"/>
</dbReference>
<dbReference type="GO" id="GO:0006508">
    <property type="term" value="P:proteolysis"/>
    <property type="evidence" value="ECO:0007669"/>
    <property type="project" value="InterPro"/>
</dbReference>
<proteinExistence type="inferred from homology"/>
<evidence type="ECO:0000259" key="3">
    <source>
        <dbReference type="PROSITE" id="PS50240"/>
    </source>
</evidence>
<dbReference type="Proteomes" id="UP000504634">
    <property type="component" value="Unplaced"/>
</dbReference>
<keyword evidence="4" id="KW-1185">Reference proteome</keyword>
<evidence type="ECO:0000256" key="2">
    <source>
        <dbReference type="ARBA" id="ARBA00024195"/>
    </source>
</evidence>
<dbReference type="InterPro" id="IPR033116">
    <property type="entry name" value="TRYPSIN_SER"/>
</dbReference>
<organism evidence="4 5">
    <name type="scientific">Drosophila lebanonensis</name>
    <name type="common">Fruit fly</name>
    <name type="synonym">Scaptodrosophila lebanonensis</name>
    <dbReference type="NCBI Taxonomy" id="7225"/>
    <lineage>
        <taxon>Eukaryota</taxon>
        <taxon>Metazoa</taxon>
        <taxon>Ecdysozoa</taxon>
        <taxon>Arthropoda</taxon>
        <taxon>Hexapoda</taxon>
        <taxon>Insecta</taxon>
        <taxon>Pterygota</taxon>
        <taxon>Neoptera</taxon>
        <taxon>Endopterygota</taxon>
        <taxon>Diptera</taxon>
        <taxon>Brachycera</taxon>
        <taxon>Muscomorpha</taxon>
        <taxon>Ephydroidea</taxon>
        <taxon>Drosophilidae</taxon>
        <taxon>Scaptodrosophila</taxon>
    </lineage>
</organism>
<dbReference type="InterPro" id="IPR051487">
    <property type="entry name" value="Ser/Thr_Proteases_Immune/Dev"/>
</dbReference>
<dbReference type="GO" id="GO:0004252">
    <property type="term" value="F:serine-type endopeptidase activity"/>
    <property type="evidence" value="ECO:0007669"/>
    <property type="project" value="InterPro"/>
</dbReference>
<comment type="similarity">
    <text evidence="2">Belongs to the peptidase S1 family. CLIP subfamily.</text>
</comment>
<dbReference type="CDD" id="cd00190">
    <property type="entry name" value="Tryp_SPc"/>
    <property type="match status" value="1"/>
</dbReference>
<evidence type="ECO:0000256" key="1">
    <source>
        <dbReference type="ARBA" id="ARBA00023157"/>
    </source>
</evidence>
<dbReference type="SUPFAM" id="SSF50494">
    <property type="entry name" value="Trypsin-like serine proteases"/>
    <property type="match status" value="1"/>
</dbReference>
<reference evidence="5" key="1">
    <citation type="submission" date="2025-08" db="UniProtKB">
        <authorList>
            <consortium name="RefSeq"/>
        </authorList>
    </citation>
    <scope>IDENTIFICATION</scope>
    <source>
        <strain evidence="5">11010-0011.00</strain>
        <tissue evidence="5">Whole body</tissue>
    </source>
</reference>
<dbReference type="InterPro" id="IPR001314">
    <property type="entry name" value="Peptidase_S1A"/>
</dbReference>
<evidence type="ECO:0000313" key="5">
    <source>
        <dbReference type="RefSeq" id="XP_030374719.1"/>
    </source>
</evidence>
<feature type="domain" description="Peptidase S1" evidence="3">
    <location>
        <begin position="11"/>
        <end position="243"/>
    </location>
</feature>
<evidence type="ECO:0000313" key="4">
    <source>
        <dbReference type="Proteomes" id="UP000504634"/>
    </source>
</evidence>